<sequence>MNKTILILFTILTALTLNAKAHDFSAINNGDTIYYNITSSTAPFSVAVTFKGDYNDSFINEYSGSVSIPDSVQYNGNYYKVTSIGMYTFRKCATLTSLIIPYSVTSFEYSSFSECSNLASLIIPNSVTSIGSSAFYACSSLSSMIIPNSVTSIGYGIFSSCTGLISVTISSSINSIGSWFFNGCSALTSITCNAAIPPTAESNSFYGVNKNIPVYVPCNSISSYQSALHWSEFTNYVGIRIPQYINASICEGDIYTNYGANIDSAGVYNIVSGCDSIILNLILNPTYQTNHYDTICKGQTYNNYGFNFIADTIGLYTQNHNTINGCDSIIKLYLIVNSTPNPPSNLTINQISNFFEITWQSNGISYEIYRDDSLIANVTQPIYLDYDLIHEQPYCYKVKSINGDCESELSNINCKTYLNIENIEQPYISTKLYPNPTNNKAKLEIEGLNSDAEVLVYDMIGRIIQKHKLNQGKNELDIDLSSYGKGVYSIRIINDSTNQTKKLIVQ</sequence>
<dbReference type="InterPro" id="IPR026444">
    <property type="entry name" value="Secre_tail"/>
</dbReference>
<dbReference type="PANTHER" id="PTHR45661">
    <property type="entry name" value="SURFACE ANTIGEN"/>
    <property type="match status" value="1"/>
</dbReference>
<dbReference type="Gene3D" id="3.80.10.10">
    <property type="entry name" value="Ribonuclease Inhibitor"/>
    <property type="match status" value="1"/>
</dbReference>
<dbReference type="Gene3D" id="2.60.40.10">
    <property type="entry name" value="Immunoglobulins"/>
    <property type="match status" value="1"/>
</dbReference>
<dbReference type="InterPro" id="IPR032675">
    <property type="entry name" value="LRR_dom_sf"/>
</dbReference>
<evidence type="ECO:0000313" key="2">
    <source>
        <dbReference type="EMBL" id="MPL79798.1"/>
    </source>
</evidence>
<dbReference type="InterPro" id="IPR026906">
    <property type="entry name" value="LRR_5"/>
</dbReference>
<dbReference type="PANTHER" id="PTHR45661:SF3">
    <property type="entry name" value="IG-LIKE DOMAIN-CONTAINING PROTEIN"/>
    <property type="match status" value="1"/>
</dbReference>
<comment type="caution">
    <text evidence="2">The sequence shown here is derived from an EMBL/GenBank/DDBJ whole genome shotgun (WGS) entry which is preliminary data.</text>
</comment>
<dbReference type="InterPro" id="IPR013783">
    <property type="entry name" value="Ig-like_fold"/>
</dbReference>
<accession>A0A644UL87</accession>
<dbReference type="SUPFAM" id="SSF49265">
    <property type="entry name" value="Fibronectin type III"/>
    <property type="match status" value="1"/>
</dbReference>
<dbReference type="Pfam" id="PF18962">
    <property type="entry name" value="Por_Secre_tail"/>
    <property type="match status" value="1"/>
</dbReference>
<dbReference type="AlphaFoldDB" id="A0A644UL87"/>
<evidence type="ECO:0000259" key="1">
    <source>
        <dbReference type="Pfam" id="PF18962"/>
    </source>
</evidence>
<protein>
    <recommendedName>
        <fullName evidence="1">Secretion system C-terminal sorting domain-containing protein</fullName>
    </recommendedName>
</protein>
<proteinExistence type="predicted"/>
<dbReference type="NCBIfam" id="TIGR04183">
    <property type="entry name" value="Por_Secre_tail"/>
    <property type="match status" value="1"/>
</dbReference>
<name>A0A644UL87_9ZZZZ</name>
<dbReference type="InterPro" id="IPR036116">
    <property type="entry name" value="FN3_sf"/>
</dbReference>
<reference evidence="2" key="1">
    <citation type="submission" date="2019-08" db="EMBL/GenBank/DDBJ databases">
        <authorList>
            <person name="Kucharzyk K."/>
            <person name="Murdoch R.W."/>
            <person name="Higgins S."/>
            <person name="Loffler F."/>
        </authorList>
    </citation>
    <scope>NUCLEOTIDE SEQUENCE</scope>
</reference>
<dbReference type="InterPro" id="IPR053139">
    <property type="entry name" value="Surface_bspA-like"/>
</dbReference>
<dbReference type="SUPFAM" id="SSF52058">
    <property type="entry name" value="L domain-like"/>
    <property type="match status" value="1"/>
</dbReference>
<organism evidence="2">
    <name type="scientific">bioreactor metagenome</name>
    <dbReference type="NCBI Taxonomy" id="1076179"/>
    <lineage>
        <taxon>unclassified sequences</taxon>
        <taxon>metagenomes</taxon>
        <taxon>ecological metagenomes</taxon>
    </lineage>
</organism>
<feature type="domain" description="Secretion system C-terminal sorting" evidence="1">
    <location>
        <begin position="432"/>
        <end position="505"/>
    </location>
</feature>
<gene>
    <name evidence="2" type="ORF">SDC9_25684</name>
</gene>
<dbReference type="Gene3D" id="3.40.50.12480">
    <property type="match status" value="1"/>
</dbReference>
<dbReference type="Pfam" id="PF13306">
    <property type="entry name" value="LRR_5"/>
    <property type="match status" value="1"/>
</dbReference>
<dbReference type="EMBL" id="VSSQ01000130">
    <property type="protein sequence ID" value="MPL79798.1"/>
    <property type="molecule type" value="Genomic_DNA"/>
</dbReference>